<evidence type="ECO:0000313" key="2">
    <source>
        <dbReference type="EMBL" id="KAJ7005463.1"/>
    </source>
</evidence>
<gene>
    <name evidence="2" type="ORF">NC653_004932</name>
    <name evidence="3" type="ORF">NC653_005927</name>
</gene>
<accession>A0AAD6RB31</accession>
<name>A0AAD6RB31_9ROSI</name>
<evidence type="ECO:0000313" key="3">
    <source>
        <dbReference type="EMBL" id="KAJ7006717.1"/>
    </source>
</evidence>
<proteinExistence type="predicted"/>
<feature type="region of interest" description="Disordered" evidence="1">
    <location>
        <begin position="1"/>
        <end position="20"/>
    </location>
</feature>
<organism evidence="2 4">
    <name type="scientific">Populus alba x Populus x berolinensis</name>
    <dbReference type="NCBI Taxonomy" id="444605"/>
    <lineage>
        <taxon>Eukaryota</taxon>
        <taxon>Viridiplantae</taxon>
        <taxon>Streptophyta</taxon>
        <taxon>Embryophyta</taxon>
        <taxon>Tracheophyta</taxon>
        <taxon>Spermatophyta</taxon>
        <taxon>Magnoliopsida</taxon>
        <taxon>eudicotyledons</taxon>
        <taxon>Gunneridae</taxon>
        <taxon>Pentapetalae</taxon>
        <taxon>rosids</taxon>
        <taxon>fabids</taxon>
        <taxon>Malpighiales</taxon>
        <taxon>Salicaceae</taxon>
        <taxon>Saliceae</taxon>
        <taxon>Populus</taxon>
    </lineage>
</organism>
<keyword evidence="4" id="KW-1185">Reference proteome</keyword>
<dbReference type="AlphaFoldDB" id="A0AAD6RB31"/>
<dbReference type="EMBL" id="JAQIZT010000002">
    <property type="protein sequence ID" value="KAJ7005463.1"/>
    <property type="molecule type" value="Genomic_DNA"/>
</dbReference>
<protein>
    <submittedName>
        <fullName evidence="2">Uncharacterized protein</fullName>
    </submittedName>
</protein>
<dbReference type="EMBL" id="JAQIZT010000002">
    <property type="protein sequence ID" value="KAJ7006717.1"/>
    <property type="molecule type" value="Genomic_DNA"/>
</dbReference>
<feature type="compositionally biased region" description="Polar residues" evidence="1">
    <location>
        <begin position="1"/>
        <end position="12"/>
    </location>
</feature>
<evidence type="ECO:0000313" key="4">
    <source>
        <dbReference type="Proteomes" id="UP001164929"/>
    </source>
</evidence>
<dbReference type="Proteomes" id="UP001164929">
    <property type="component" value="Chromosome 2"/>
</dbReference>
<sequence>MVAWRNPTQQSRDGVRNREERVSLSYSTPVNMHLKPTATCFSDNFGSTSIRGQGFKVSWVVYMASWLAPNILDGKGIF</sequence>
<evidence type="ECO:0000256" key="1">
    <source>
        <dbReference type="SAM" id="MobiDB-lite"/>
    </source>
</evidence>
<reference evidence="2" key="1">
    <citation type="journal article" date="2023" name="Mol. Ecol. Resour.">
        <title>Chromosome-level genome assembly of a triploid poplar Populus alba 'Berolinensis'.</title>
        <authorList>
            <person name="Chen S."/>
            <person name="Yu Y."/>
            <person name="Wang X."/>
            <person name="Wang S."/>
            <person name="Zhang T."/>
            <person name="Zhou Y."/>
            <person name="He R."/>
            <person name="Meng N."/>
            <person name="Wang Y."/>
            <person name="Liu W."/>
            <person name="Liu Z."/>
            <person name="Liu J."/>
            <person name="Guo Q."/>
            <person name="Huang H."/>
            <person name="Sederoff R.R."/>
            <person name="Wang G."/>
            <person name="Qu G."/>
            <person name="Chen S."/>
        </authorList>
    </citation>
    <scope>NUCLEOTIDE SEQUENCE</scope>
    <source>
        <strain evidence="2">SC-2020</strain>
    </source>
</reference>
<comment type="caution">
    <text evidence="2">The sequence shown here is derived from an EMBL/GenBank/DDBJ whole genome shotgun (WGS) entry which is preliminary data.</text>
</comment>